<protein>
    <recommendedName>
        <fullName evidence="4">DUF1453 domain-containing protein</fullName>
    </recommendedName>
</protein>
<feature type="transmembrane region" description="Helical" evidence="1">
    <location>
        <begin position="41"/>
        <end position="60"/>
    </location>
</feature>
<dbReference type="OrthoDB" id="6023636at2"/>
<evidence type="ECO:0000256" key="1">
    <source>
        <dbReference type="SAM" id="Phobius"/>
    </source>
</evidence>
<dbReference type="AlphaFoldDB" id="A0A370GNS0"/>
<feature type="transmembrane region" description="Helical" evidence="1">
    <location>
        <begin position="139"/>
        <end position="159"/>
    </location>
</feature>
<feature type="transmembrane region" description="Helical" evidence="1">
    <location>
        <begin position="12"/>
        <end position="29"/>
    </location>
</feature>
<feature type="transmembrane region" description="Helical" evidence="1">
    <location>
        <begin position="66"/>
        <end position="86"/>
    </location>
</feature>
<evidence type="ECO:0000313" key="3">
    <source>
        <dbReference type="Proteomes" id="UP000254720"/>
    </source>
</evidence>
<proteinExistence type="predicted"/>
<keyword evidence="3" id="KW-1185">Reference proteome</keyword>
<dbReference type="RefSeq" id="WP_114834029.1">
    <property type="nucleotide sequence ID" value="NZ_LR699114.1"/>
</dbReference>
<comment type="caution">
    <text evidence="2">The sequence shown here is derived from an EMBL/GenBank/DDBJ whole genome shotgun (WGS) entry which is preliminary data.</text>
</comment>
<dbReference type="EMBL" id="QQAX01000007">
    <property type="protein sequence ID" value="RDI45161.1"/>
    <property type="molecule type" value="Genomic_DNA"/>
</dbReference>
<dbReference type="Proteomes" id="UP000254720">
    <property type="component" value="Unassembled WGS sequence"/>
</dbReference>
<evidence type="ECO:0008006" key="4">
    <source>
        <dbReference type="Google" id="ProtNLM"/>
    </source>
</evidence>
<reference evidence="2 3" key="1">
    <citation type="submission" date="2018-07" db="EMBL/GenBank/DDBJ databases">
        <title>Genomic Encyclopedia of Type Strains, Phase IV (KMG-IV): sequencing the most valuable type-strain genomes for metagenomic binning, comparative biology and taxonomic classification.</title>
        <authorList>
            <person name="Goeker M."/>
        </authorList>
    </citation>
    <scope>NUCLEOTIDE SEQUENCE [LARGE SCALE GENOMIC DNA]</scope>
    <source>
        <strain evidence="2 3">DSM 16500</strain>
    </source>
</reference>
<evidence type="ECO:0000313" key="2">
    <source>
        <dbReference type="EMBL" id="RDI45161.1"/>
    </source>
</evidence>
<keyword evidence="1" id="KW-1133">Transmembrane helix</keyword>
<feature type="transmembrane region" description="Helical" evidence="1">
    <location>
        <begin position="98"/>
        <end position="119"/>
    </location>
</feature>
<organism evidence="2 3">
    <name type="scientific">Aquicella lusitana</name>
    <dbReference type="NCBI Taxonomy" id="254246"/>
    <lineage>
        <taxon>Bacteria</taxon>
        <taxon>Pseudomonadati</taxon>
        <taxon>Pseudomonadota</taxon>
        <taxon>Gammaproteobacteria</taxon>
        <taxon>Legionellales</taxon>
        <taxon>Coxiellaceae</taxon>
        <taxon>Aquicella</taxon>
    </lineage>
</organism>
<keyword evidence="1" id="KW-0472">Membrane</keyword>
<keyword evidence="1" id="KW-0812">Transmembrane</keyword>
<accession>A0A370GNS0</accession>
<gene>
    <name evidence="2" type="ORF">C8D86_10740</name>
</gene>
<name>A0A370GNS0_9COXI</name>
<sequence length="175" mass="19844">MNNSIWEIIAGTPWWVYVLFVLLVRFGILASKPRIIPFRQLLLLPAVFIPLSFASLYQMHLSLSLFGLWAGALLLGAAGGWLQFRFINIKAIKNQSKLYVPGTWSILIIILIVFAVKYYYSYESAVNPGQIINPHINVWFALLYGLFTGLFIGRVAYALRCLKTGPFLSTEEAQR</sequence>